<dbReference type="CDD" id="cd06558">
    <property type="entry name" value="crotonase-like"/>
    <property type="match status" value="1"/>
</dbReference>
<evidence type="ECO:0000313" key="2">
    <source>
        <dbReference type="Proteomes" id="UP000197596"/>
    </source>
</evidence>
<dbReference type="PANTHER" id="PTHR11941">
    <property type="entry name" value="ENOYL-COA HYDRATASE-RELATED"/>
    <property type="match status" value="1"/>
</dbReference>
<dbReference type="InterPro" id="IPR001753">
    <property type="entry name" value="Enoyl-CoA_hydra/iso"/>
</dbReference>
<dbReference type="Gene3D" id="3.90.226.10">
    <property type="entry name" value="2-enoyl-CoA Hydratase, Chain A, domain 1"/>
    <property type="match status" value="1"/>
</dbReference>
<evidence type="ECO:0000313" key="1">
    <source>
        <dbReference type="EMBL" id="OWY29642.1"/>
    </source>
</evidence>
<organism evidence="1 2">
    <name type="scientific">Herbaspirillum robiniae</name>
    <dbReference type="NCBI Taxonomy" id="2014887"/>
    <lineage>
        <taxon>Bacteria</taxon>
        <taxon>Pseudomonadati</taxon>
        <taxon>Pseudomonadota</taxon>
        <taxon>Betaproteobacteria</taxon>
        <taxon>Burkholderiales</taxon>
        <taxon>Oxalobacteraceae</taxon>
        <taxon>Herbaspirillum</taxon>
    </lineage>
</organism>
<dbReference type="RefSeq" id="WP_088750486.1">
    <property type="nucleotide sequence ID" value="NZ_NJGU01000004.1"/>
</dbReference>
<dbReference type="AlphaFoldDB" id="A0A2D0B650"/>
<sequence>MTAELKAARHDAILSITLSNPGRGNALDPSMLTAAIETLSAVDRDDSVRAVVLAGEGSQFSQGMELPQDAPGRLQALESLHSLVDMLRSYRKPVIAAVDGLAADAGLALALACDLVVATRQAQFALTPAQQGTWATGGATWLLAQALPPALLAELHLDPAPLGAQRLHAAGIVNRLAADGRALQEALAWAEHLAAQGSASPQATELLKEMLRDARGQSLEQHFNGEKRRLAARRA</sequence>
<proteinExistence type="predicted"/>
<dbReference type="SUPFAM" id="SSF52096">
    <property type="entry name" value="ClpP/crotonase"/>
    <property type="match status" value="1"/>
</dbReference>
<dbReference type="GO" id="GO:0006635">
    <property type="term" value="P:fatty acid beta-oxidation"/>
    <property type="evidence" value="ECO:0007669"/>
    <property type="project" value="TreeGrafter"/>
</dbReference>
<dbReference type="PANTHER" id="PTHR11941:SF133">
    <property type="entry name" value="1,2-EPOXYPHENYLACETYL-COA ISOMERASE"/>
    <property type="match status" value="1"/>
</dbReference>
<dbReference type="EMBL" id="NJGU01000004">
    <property type="protein sequence ID" value="OWY29642.1"/>
    <property type="molecule type" value="Genomic_DNA"/>
</dbReference>
<name>A0A2D0B650_9BURK</name>
<dbReference type="InterPro" id="IPR029045">
    <property type="entry name" value="ClpP/crotonase-like_dom_sf"/>
</dbReference>
<protein>
    <submittedName>
        <fullName evidence="1">Enoyl-CoA hydratase</fullName>
    </submittedName>
</protein>
<reference evidence="1 2" key="1">
    <citation type="submission" date="2017-06" db="EMBL/GenBank/DDBJ databases">
        <title>Herbaspirillum phytohormonus sp. nov., isolated from the root nodule of Robinia pseudoacacia in lead-zinc mine.</title>
        <authorList>
            <person name="Fan M."/>
            <person name="Lin Y."/>
        </authorList>
    </citation>
    <scope>NUCLEOTIDE SEQUENCE [LARGE SCALE GENOMIC DNA]</scope>
    <source>
        <strain evidence="1 2">HZ10</strain>
    </source>
</reference>
<dbReference type="Proteomes" id="UP000197596">
    <property type="component" value="Unassembled WGS sequence"/>
</dbReference>
<accession>A0A2D0B650</accession>
<gene>
    <name evidence="1" type="ORF">CEJ42_07185</name>
</gene>
<dbReference type="GO" id="GO:0003824">
    <property type="term" value="F:catalytic activity"/>
    <property type="evidence" value="ECO:0007669"/>
    <property type="project" value="UniProtKB-ARBA"/>
</dbReference>
<comment type="caution">
    <text evidence="1">The sequence shown here is derived from an EMBL/GenBank/DDBJ whole genome shotgun (WGS) entry which is preliminary data.</text>
</comment>
<dbReference type="Pfam" id="PF00378">
    <property type="entry name" value="ECH_1"/>
    <property type="match status" value="1"/>
</dbReference>